<dbReference type="Proteomes" id="UP000027318">
    <property type="component" value="Unassembled WGS sequence"/>
</dbReference>
<organism evidence="11 12">
    <name type="scientific">Nitrincola lacisaponensis</name>
    <dbReference type="NCBI Taxonomy" id="267850"/>
    <lineage>
        <taxon>Bacteria</taxon>
        <taxon>Pseudomonadati</taxon>
        <taxon>Pseudomonadota</taxon>
        <taxon>Gammaproteobacteria</taxon>
        <taxon>Oceanospirillales</taxon>
        <taxon>Oceanospirillaceae</taxon>
        <taxon>Nitrincola</taxon>
    </lineage>
</organism>
<feature type="transmembrane region" description="Helical" evidence="10">
    <location>
        <begin position="52"/>
        <end position="76"/>
    </location>
</feature>
<dbReference type="RefSeq" id="WP_036548480.1">
    <property type="nucleotide sequence ID" value="NZ_JMSZ01000032.1"/>
</dbReference>
<evidence type="ECO:0000256" key="4">
    <source>
        <dbReference type="ARBA" id="ARBA00022448"/>
    </source>
</evidence>
<evidence type="ECO:0000256" key="7">
    <source>
        <dbReference type="ARBA" id="ARBA00022989"/>
    </source>
</evidence>
<gene>
    <name evidence="11" type="ORF">ADINL_2543</name>
</gene>
<keyword evidence="5" id="KW-1003">Cell membrane</keyword>
<evidence type="ECO:0000256" key="10">
    <source>
        <dbReference type="SAM" id="Phobius"/>
    </source>
</evidence>
<dbReference type="GO" id="GO:0015297">
    <property type="term" value="F:antiporter activity"/>
    <property type="evidence" value="ECO:0007669"/>
    <property type="project" value="InterPro"/>
</dbReference>
<dbReference type="STRING" id="267850.ADINL_2543"/>
<feature type="transmembrane region" description="Helical" evidence="10">
    <location>
        <begin position="164"/>
        <end position="186"/>
    </location>
</feature>
<sequence length="439" mass="47675">MLLDQAPLHKAFWHYTLPSLAALLVSGTYQIIDGIFIGHYIGADGLAGINLAWPLIGVLLAVGMMIGIGCGAQASLSLGAKEPDTARAFLGMGIILPVLFGLPIGWLLFYQIENFLLFQGASGAAAGHSQDYLIWMTLAAPVVLASIIFPFLVRNIGAPRLATLAILVGACSNILLDALFIAWLGWGLMGAAVATLLGESLSIGICIFVLLRQKQPHKLKLTDFRPRLFTLHRVTSTGFSSMVMYLYISFSVVLHNILLIRYGSSLEVAAYSIAGYLMAFYYLTAEGIAGGMQPLVSYYYGAGKIRQVKATFYLAIKIGVGGGLLFTVSLLIWPGFFAGIFNQQDSELLEITRWAIRLHLFALFLDGFLVLVSCWFQALGKGRPATLVSMGNLLIQLPFLAVLPTLLGQSGVWLAVPLSNICLSAFAIYLLWRQFRQLA</sequence>
<evidence type="ECO:0000256" key="1">
    <source>
        <dbReference type="ARBA" id="ARBA00004429"/>
    </source>
</evidence>
<evidence type="ECO:0000256" key="3">
    <source>
        <dbReference type="ARBA" id="ARBA00022106"/>
    </source>
</evidence>
<dbReference type="Pfam" id="PF01554">
    <property type="entry name" value="MatE"/>
    <property type="match status" value="2"/>
</dbReference>
<evidence type="ECO:0000256" key="2">
    <source>
        <dbReference type="ARBA" id="ARBA00008417"/>
    </source>
</evidence>
<protein>
    <recommendedName>
        <fullName evidence="3">Multidrug export protein MepA</fullName>
    </recommendedName>
</protein>
<evidence type="ECO:0000256" key="5">
    <source>
        <dbReference type="ARBA" id="ARBA00022475"/>
    </source>
</evidence>
<dbReference type="InterPro" id="IPR002528">
    <property type="entry name" value="MATE_fam"/>
</dbReference>
<dbReference type="GO" id="GO:0042910">
    <property type="term" value="F:xenobiotic transmembrane transporter activity"/>
    <property type="evidence" value="ECO:0007669"/>
    <property type="project" value="InterPro"/>
</dbReference>
<proteinExistence type="inferred from homology"/>
<feature type="transmembrane region" description="Helical" evidence="10">
    <location>
        <begin position="88"/>
        <end position="112"/>
    </location>
</feature>
<dbReference type="PIRSF" id="PIRSF006603">
    <property type="entry name" value="DinF"/>
    <property type="match status" value="1"/>
</dbReference>
<keyword evidence="7 10" id="KW-1133">Transmembrane helix</keyword>
<dbReference type="NCBIfam" id="NF007130">
    <property type="entry name" value="PRK09575.1"/>
    <property type="match status" value="1"/>
</dbReference>
<dbReference type="PANTHER" id="PTHR43823:SF3">
    <property type="entry name" value="MULTIDRUG EXPORT PROTEIN MEPA"/>
    <property type="match status" value="1"/>
</dbReference>
<keyword evidence="12" id="KW-1185">Reference proteome</keyword>
<dbReference type="OrthoDB" id="9811110at2"/>
<keyword evidence="4" id="KW-0813">Transport</keyword>
<feature type="transmembrane region" description="Helical" evidence="10">
    <location>
        <begin position="12"/>
        <end position="32"/>
    </location>
</feature>
<feature type="transmembrane region" description="Helical" evidence="10">
    <location>
        <begin position="354"/>
        <end position="375"/>
    </location>
</feature>
<dbReference type="InterPro" id="IPR045070">
    <property type="entry name" value="MATE_MepA-like"/>
</dbReference>
<evidence type="ECO:0000256" key="9">
    <source>
        <dbReference type="ARBA" id="ARBA00023251"/>
    </source>
</evidence>
<reference evidence="11 12" key="1">
    <citation type="journal article" date="2005" name="Int. J. Syst. Evol. Microbiol.">
        <title>Nitrincola lacisaponensis gen. nov., sp. nov., a novel alkaliphilic bacterium isolated from an alkaline, saline lake.</title>
        <authorList>
            <person name="Dimitriu P.A."/>
            <person name="Shukla S.K."/>
            <person name="Conradt J."/>
            <person name="Marquez M.C."/>
            <person name="Ventosa A."/>
            <person name="Maglia A."/>
            <person name="Peyton B.M."/>
            <person name="Pinkart H.C."/>
            <person name="Mormile M.R."/>
        </authorList>
    </citation>
    <scope>NUCLEOTIDE SEQUENCE [LARGE SCALE GENOMIC DNA]</scope>
    <source>
        <strain evidence="11 12">4CA</strain>
    </source>
</reference>
<keyword evidence="6 10" id="KW-0812">Transmembrane</keyword>
<evidence type="ECO:0000313" key="11">
    <source>
        <dbReference type="EMBL" id="KDE39414.1"/>
    </source>
</evidence>
<dbReference type="AlphaFoldDB" id="A0A063Y151"/>
<evidence type="ECO:0000256" key="8">
    <source>
        <dbReference type="ARBA" id="ARBA00023136"/>
    </source>
</evidence>
<evidence type="ECO:0000313" key="12">
    <source>
        <dbReference type="Proteomes" id="UP000027318"/>
    </source>
</evidence>
<feature type="transmembrane region" description="Helical" evidence="10">
    <location>
        <begin position="387"/>
        <end position="406"/>
    </location>
</feature>
<keyword evidence="8 10" id="KW-0472">Membrane</keyword>
<dbReference type="GO" id="GO:0005886">
    <property type="term" value="C:plasma membrane"/>
    <property type="evidence" value="ECO:0007669"/>
    <property type="project" value="UniProtKB-SubCell"/>
</dbReference>
<feature type="transmembrane region" description="Helical" evidence="10">
    <location>
        <begin position="268"/>
        <end position="289"/>
    </location>
</feature>
<feature type="transmembrane region" description="Helical" evidence="10">
    <location>
        <begin position="412"/>
        <end position="432"/>
    </location>
</feature>
<feature type="transmembrane region" description="Helical" evidence="10">
    <location>
        <begin position="242"/>
        <end position="262"/>
    </location>
</feature>
<comment type="caution">
    <text evidence="11">The sequence shown here is derived from an EMBL/GenBank/DDBJ whole genome shotgun (WGS) entry which is preliminary data.</text>
</comment>
<dbReference type="CDD" id="cd13143">
    <property type="entry name" value="MATE_MepA_like"/>
    <property type="match status" value="1"/>
</dbReference>
<dbReference type="NCBIfam" id="TIGR00797">
    <property type="entry name" value="matE"/>
    <property type="match status" value="1"/>
</dbReference>
<evidence type="ECO:0000256" key="6">
    <source>
        <dbReference type="ARBA" id="ARBA00022692"/>
    </source>
</evidence>
<feature type="transmembrane region" description="Helical" evidence="10">
    <location>
        <begin position="192"/>
        <end position="211"/>
    </location>
</feature>
<feature type="transmembrane region" description="Helical" evidence="10">
    <location>
        <begin position="310"/>
        <end position="334"/>
    </location>
</feature>
<dbReference type="InterPro" id="IPR048279">
    <property type="entry name" value="MdtK-like"/>
</dbReference>
<name>A0A063Y151_9GAMM</name>
<dbReference type="PATRIC" id="fig|267850.7.peg.2511"/>
<dbReference type="InterPro" id="IPR051327">
    <property type="entry name" value="MATE_MepA_subfamily"/>
</dbReference>
<keyword evidence="9" id="KW-0046">Antibiotic resistance</keyword>
<comment type="subcellular location">
    <subcellularLocation>
        <location evidence="1">Cell inner membrane</location>
        <topology evidence="1">Multi-pass membrane protein</topology>
    </subcellularLocation>
</comment>
<accession>A0A063Y151</accession>
<dbReference type="PANTHER" id="PTHR43823">
    <property type="entry name" value="SPORULATION PROTEIN YKVU"/>
    <property type="match status" value="1"/>
</dbReference>
<dbReference type="EMBL" id="JMSZ01000032">
    <property type="protein sequence ID" value="KDE39414.1"/>
    <property type="molecule type" value="Genomic_DNA"/>
</dbReference>
<feature type="transmembrane region" description="Helical" evidence="10">
    <location>
        <begin position="132"/>
        <end position="152"/>
    </location>
</feature>
<comment type="similarity">
    <text evidence="2">Belongs to the multi antimicrobial extrusion (MATE) (TC 2.A.66.1) family. MepA subfamily.</text>
</comment>
<dbReference type="GO" id="GO:0046677">
    <property type="term" value="P:response to antibiotic"/>
    <property type="evidence" value="ECO:0007669"/>
    <property type="project" value="UniProtKB-KW"/>
</dbReference>